<dbReference type="InterPro" id="IPR035895">
    <property type="entry name" value="HPr-like_sf"/>
</dbReference>
<comment type="subcellular location">
    <subcellularLocation>
        <location evidence="1">Cytoplasm</location>
    </subcellularLocation>
</comment>
<dbReference type="SUPFAM" id="SSF55594">
    <property type="entry name" value="HPr-like"/>
    <property type="match status" value="1"/>
</dbReference>
<keyword evidence="8" id="KW-1185">Reference proteome</keyword>
<dbReference type="EMBL" id="SJPN01000011">
    <property type="protein sequence ID" value="TWT92443.1"/>
    <property type="molecule type" value="Genomic_DNA"/>
</dbReference>
<feature type="domain" description="HPr" evidence="6">
    <location>
        <begin position="4"/>
        <end position="91"/>
    </location>
</feature>
<dbReference type="InterPro" id="IPR000032">
    <property type="entry name" value="HPr-like"/>
</dbReference>
<evidence type="ECO:0000256" key="4">
    <source>
        <dbReference type="ARBA" id="ARBA00022683"/>
    </source>
</evidence>
<protein>
    <submittedName>
        <fullName evidence="7">Phosphocarrier protein HPr</fullName>
        <ecNumber evidence="7">2.7.11.-</ecNumber>
    </submittedName>
</protein>
<dbReference type="PANTHER" id="PTHR33705:SF2">
    <property type="entry name" value="PHOSPHOCARRIER PROTEIN NPR"/>
    <property type="match status" value="1"/>
</dbReference>
<gene>
    <name evidence="7" type="primary">ptsH</name>
    <name evidence="7" type="ORF">Pla52n_63170</name>
</gene>
<keyword evidence="3" id="KW-0963">Cytoplasm</keyword>
<dbReference type="GO" id="GO:0016740">
    <property type="term" value="F:transferase activity"/>
    <property type="evidence" value="ECO:0007669"/>
    <property type="project" value="UniProtKB-KW"/>
</dbReference>
<dbReference type="PANTHER" id="PTHR33705">
    <property type="entry name" value="PHOSPHOCARRIER PROTEIN HPR"/>
    <property type="match status" value="1"/>
</dbReference>
<sequence length="110" mass="11821">MSQPLSRTVVVRNYQGLHARPADMLVRLANQHQSQIMIGRGGEAVDCKSILSLLTLGAAQGTELFVTAQGTDAQRALDAIEALFESAFDEPTELESHIESERGAEPAGET</sequence>
<evidence type="ECO:0000259" key="6">
    <source>
        <dbReference type="PROSITE" id="PS51350"/>
    </source>
</evidence>
<dbReference type="Pfam" id="PF00381">
    <property type="entry name" value="PTS-HPr"/>
    <property type="match status" value="1"/>
</dbReference>
<feature type="region of interest" description="Disordered" evidence="5">
    <location>
        <begin position="91"/>
        <end position="110"/>
    </location>
</feature>
<keyword evidence="7" id="KW-0808">Transferase</keyword>
<reference evidence="7 8" key="1">
    <citation type="submission" date="2019-02" db="EMBL/GenBank/DDBJ databases">
        <title>Deep-cultivation of Planctomycetes and their phenomic and genomic characterization uncovers novel biology.</title>
        <authorList>
            <person name="Wiegand S."/>
            <person name="Jogler M."/>
            <person name="Boedeker C."/>
            <person name="Pinto D."/>
            <person name="Vollmers J."/>
            <person name="Rivas-Marin E."/>
            <person name="Kohn T."/>
            <person name="Peeters S.H."/>
            <person name="Heuer A."/>
            <person name="Rast P."/>
            <person name="Oberbeckmann S."/>
            <person name="Bunk B."/>
            <person name="Jeske O."/>
            <person name="Meyerdierks A."/>
            <person name="Storesund J.E."/>
            <person name="Kallscheuer N."/>
            <person name="Luecker S."/>
            <person name="Lage O.M."/>
            <person name="Pohl T."/>
            <person name="Merkel B.J."/>
            <person name="Hornburger P."/>
            <person name="Mueller R.-W."/>
            <person name="Bruemmer F."/>
            <person name="Labrenz M."/>
            <person name="Spormann A.M."/>
            <person name="Op Den Camp H."/>
            <person name="Overmann J."/>
            <person name="Amann R."/>
            <person name="Jetten M.S.M."/>
            <person name="Mascher T."/>
            <person name="Medema M.H."/>
            <person name="Devos D.P."/>
            <person name="Kaster A.-K."/>
            <person name="Ovreas L."/>
            <person name="Rohde M."/>
            <person name="Galperin M.Y."/>
            <person name="Jogler C."/>
        </authorList>
    </citation>
    <scope>NUCLEOTIDE SEQUENCE [LARGE SCALE GENOMIC DNA]</scope>
    <source>
        <strain evidence="7 8">Pla52n</strain>
    </source>
</reference>
<dbReference type="PROSITE" id="PS51350">
    <property type="entry name" value="PTS_HPR_DOM"/>
    <property type="match status" value="1"/>
</dbReference>
<accession>A0A5C6A1M7</accession>
<dbReference type="GO" id="GO:0005737">
    <property type="term" value="C:cytoplasm"/>
    <property type="evidence" value="ECO:0007669"/>
    <property type="project" value="UniProtKB-SubCell"/>
</dbReference>
<feature type="compositionally biased region" description="Basic and acidic residues" evidence="5">
    <location>
        <begin position="94"/>
        <end position="104"/>
    </location>
</feature>
<dbReference type="Proteomes" id="UP000320176">
    <property type="component" value="Unassembled WGS sequence"/>
</dbReference>
<evidence type="ECO:0000256" key="1">
    <source>
        <dbReference type="ARBA" id="ARBA00004496"/>
    </source>
</evidence>
<evidence type="ECO:0000313" key="7">
    <source>
        <dbReference type="EMBL" id="TWT92443.1"/>
    </source>
</evidence>
<dbReference type="InterPro" id="IPR050399">
    <property type="entry name" value="HPr"/>
</dbReference>
<comment type="similarity">
    <text evidence="2">Belongs to the HPr family.</text>
</comment>
<evidence type="ECO:0000256" key="5">
    <source>
        <dbReference type="SAM" id="MobiDB-lite"/>
    </source>
</evidence>
<proteinExistence type="inferred from homology"/>
<comment type="caution">
    <text evidence="7">The sequence shown here is derived from an EMBL/GenBank/DDBJ whole genome shotgun (WGS) entry which is preliminary data.</text>
</comment>
<dbReference type="PROSITE" id="PS00589">
    <property type="entry name" value="PTS_HPR_SER"/>
    <property type="match status" value="1"/>
</dbReference>
<keyword evidence="4" id="KW-0598">Phosphotransferase system</keyword>
<dbReference type="EC" id="2.7.11.-" evidence="7"/>
<organism evidence="7 8">
    <name type="scientific">Stieleria varia</name>
    <dbReference type="NCBI Taxonomy" id="2528005"/>
    <lineage>
        <taxon>Bacteria</taxon>
        <taxon>Pseudomonadati</taxon>
        <taxon>Planctomycetota</taxon>
        <taxon>Planctomycetia</taxon>
        <taxon>Pirellulales</taxon>
        <taxon>Pirellulaceae</taxon>
        <taxon>Stieleria</taxon>
    </lineage>
</organism>
<dbReference type="OrthoDB" id="9809047at2"/>
<dbReference type="PRINTS" id="PR00107">
    <property type="entry name" value="PHOSPHOCPHPR"/>
</dbReference>
<dbReference type="RefSeq" id="WP_146523229.1">
    <property type="nucleotide sequence ID" value="NZ_CP151726.1"/>
</dbReference>
<dbReference type="AlphaFoldDB" id="A0A5C6A1M7"/>
<evidence type="ECO:0000256" key="2">
    <source>
        <dbReference type="ARBA" id="ARBA00010736"/>
    </source>
</evidence>
<evidence type="ECO:0000256" key="3">
    <source>
        <dbReference type="ARBA" id="ARBA00022490"/>
    </source>
</evidence>
<dbReference type="InterPro" id="IPR002114">
    <property type="entry name" value="PTS_HPr_Ser_P_site"/>
</dbReference>
<dbReference type="GO" id="GO:0009401">
    <property type="term" value="P:phosphoenolpyruvate-dependent sugar phosphotransferase system"/>
    <property type="evidence" value="ECO:0007669"/>
    <property type="project" value="UniProtKB-KW"/>
</dbReference>
<name>A0A5C6A1M7_9BACT</name>
<dbReference type="Gene3D" id="3.30.1340.10">
    <property type="entry name" value="HPr-like"/>
    <property type="match status" value="1"/>
</dbReference>
<dbReference type="NCBIfam" id="TIGR01003">
    <property type="entry name" value="PTS_HPr_family"/>
    <property type="match status" value="1"/>
</dbReference>
<dbReference type="CDD" id="cd00367">
    <property type="entry name" value="PTS-HPr_like"/>
    <property type="match status" value="1"/>
</dbReference>
<evidence type="ECO:0000313" key="8">
    <source>
        <dbReference type="Proteomes" id="UP000320176"/>
    </source>
</evidence>